<keyword evidence="1" id="KW-0812">Transmembrane</keyword>
<protein>
    <submittedName>
        <fullName evidence="2">Uncharacterized protein</fullName>
    </submittedName>
</protein>
<feature type="transmembrane region" description="Helical" evidence="1">
    <location>
        <begin position="44"/>
        <end position="63"/>
    </location>
</feature>
<dbReference type="AlphaFoldDB" id="A0A6F8SKE9"/>
<name>A0A6F8SKE9_9ACTN</name>
<dbReference type="Proteomes" id="UP000501727">
    <property type="component" value="Chromosome"/>
</dbReference>
<keyword evidence="1" id="KW-1133">Transmembrane helix</keyword>
<reference evidence="3" key="1">
    <citation type="journal article" date="2020" name="Microbiol. Resour. Announc.">
        <title>Complete Genome Sequence of Adlercreutzia sp. Strain 8CFCBH1, a Potent Producer of Equol, Isolated from Healthy Japanese Feces.</title>
        <authorList>
            <person name="Ogata Y."/>
            <person name="Sakamoto M."/>
            <person name="Ohkuma M."/>
            <person name="Hattori M."/>
            <person name="Suda W."/>
        </authorList>
    </citation>
    <scope>NUCLEOTIDE SEQUENCE [LARGE SCALE GENOMIC DNA]</scope>
    <source>
        <strain evidence="3">8CFCBH1</strain>
    </source>
</reference>
<evidence type="ECO:0000313" key="3">
    <source>
        <dbReference type="Proteomes" id="UP000501727"/>
    </source>
</evidence>
<keyword evidence="1" id="KW-0472">Membrane</keyword>
<dbReference type="KEGG" id="ahat:ADCFC_11640"/>
<sequence length="86" mass="9652">MFTPNTLPLILVVLLIYFILLIAPTSLYVEAAREKGYYQNKSTAYLYVIAAFFTPFTVGLYVAGLPDRRILPEAPKQNLTDDLPAI</sequence>
<gene>
    <name evidence="2" type="ORF">ADCFC_10430</name>
</gene>
<reference evidence="3" key="2">
    <citation type="submission" date="2020-03" db="EMBL/GenBank/DDBJ databases">
        <title>Complete Genome Sequence of Adlercreutzia sp. strain 8CFCBH1 Producing Equol, Isolated from Healthy Japanese Feces.</title>
        <authorList>
            <person name="Ogata Y."/>
            <person name="Sakamoto M."/>
            <person name="Ohkuma M."/>
            <person name="Hattori M."/>
            <person name="Suda W."/>
        </authorList>
    </citation>
    <scope>NUCLEOTIDE SEQUENCE [LARGE SCALE GENOMIC DNA]</scope>
    <source>
        <strain evidence="3">8CFCBH1</strain>
    </source>
</reference>
<accession>A0A6F8SKE9</accession>
<proteinExistence type="predicted"/>
<evidence type="ECO:0000256" key="1">
    <source>
        <dbReference type="SAM" id="Phobius"/>
    </source>
</evidence>
<dbReference type="RefSeq" id="WP_114540523.1">
    <property type="nucleotide sequence ID" value="NZ_AP022829.1"/>
</dbReference>
<organism evidence="2 3">
    <name type="scientific">Adlercreutzia hattorii</name>
    <dbReference type="NCBI Taxonomy" id="2707299"/>
    <lineage>
        <taxon>Bacteria</taxon>
        <taxon>Bacillati</taxon>
        <taxon>Actinomycetota</taxon>
        <taxon>Coriobacteriia</taxon>
        <taxon>Eggerthellales</taxon>
        <taxon>Eggerthellaceae</taxon>
        <taxon>Adlercreutzia</taxon>
    </lineage>
</organism>
<evidence type="ECO:0000313" key="2">
    <source>
        <dbReference type="EMBL" id="BCA88545.1"/>
    </source>
</evidence>
<keyword evidence="3" id="KW-1185">Reference proteome</keyword>
<dbReference type="EMBL" id="AP022829">
    <property type="protein sequence ID" value="BCA88545.1"/>
    <property type="molecule type" value="Genomic_DNA"/>
</dbReference>
<feature type="transmembrane region" description="Helical" evidence="1">
    <location>
        <begin position="6"/>
        <end position="23"/>
    </location>
</feature>